<dbReference type="NCBIfam" id="TIGR02432">
    <property type="entry name" value="lysidine_TilS_N"/>
    <property type="match status" value="1"/>
</dbReference>
<dbReference type="InterPro" id="IPR011063">
    <property type="entry name" value="TilS/TtcA_N"/>
</dbReference>
<sequence>MTSSKDTPLQSLQDLLPKWAHFCLYTEKFITHELNVDLKEKKIVIGVSGGVDSTALLLVLHYLSPRLGCHVIAAHLNHTLRDEADDDARWVQELCASLNIKCLVNSQDIRALAKVMGTGLEEAGRSARYSFFNEVLQSHSAQYIALGHHLDDLSEDVLMRFIRGTGWPGLSGMSGYDPDRNLIRPFLMLPKSTLKAFVTHVGVLWREDATNAESDMTRNRVRNEILPLLLKENPNFRDSVGRLWKIGRIESDYWEKMTQDASDTLSADLLDASHKAARLRLYKACLDRLGPGQALAHTLFNLDEAWQEKRVGAVLQFPGEKTATITASGMVFATTH</sequence>
<accession>A0ABN6EME6</accession>
<dbReference type="Gene3D" id="3.40.50.620">
    <property type="entry name" value="HUPs"/>
    <property type="match status" value="1"/>
</dbReference>
<dbReference type="InterPro" id="IPR014729">
    <property type="entry name" value="Rossmann-like_a/b/a_fold"/>
</dbReference>
<comment type="similarity">
    <text evidence="6">Belongs to the tRNA(Ile)-lysidine synthase family.</text>
</comment>
<dbReference type="InterPro" id="IPR012094">
    <property type="entry name" value="tRNA_Ile_lys_synt"/>
</dbReference>
<keyword evidence="2 6" id="KW-0819">tRNA processing</keyword>
<dbReference type="Pfam" id="PF01171">
    <property type="entry name" value="ATP_bind_3"/>
    <property type="match status" value="1"/>
</dbReference>
<protein>
    <recommendedName>
        <fullName evidence="6">tRNA(Ile)-lysidine synthase</fullName>
        <ecNumber evidence="6">6.3.4.19</ecNumber>
    </recommendedName>
    <alternativeName>
        <fullName evidence="6">tRNA(Ile)-2-lysyl-cytidine synthase</fullName>
    </alternativeName>
    <alternativeName>
        <fullName evidence="6">tRNA(Ile)-lysidine synthetase</fullName>
    </alternativeName>
</protein>
<evidence type="ECO:0000256" key="4">
    <source>
        <dbReference type="ARBA" id="ARBA00022840"/>
    </source>
</evidence>
<gene>
    <name evidence="6 8" type="primary">tilS</name>
    <name evidence="8" type="ORF">PSDVSF_04340</name>
</gene>
<evidence type="ECO:0000259" key="7">
    <source>
        <dbReference type="Pfam" id="PF01171"/>
    </source>
</evidence>
<keyword evidence="9" id="KW-1185">Reference proteome</keyword>
<dbReference type="CDD" id="cd01992">
    <property type="entry name" value="TilS_N"/>
    <property type="match status" value="1"/>
</dbReference>
<dbReference type="RefSeq" id="WP_229593174.1">
    <property type="nucleotide sequence ID" value="NZ_AP024485.1"/>
</dbReference>
<dbReference type="SUPFAM" id="SSF52402">
    <property type="entry name" value="Adenine nucleotide alpha hydrolases-like"/>
    <property type="match status" value="1"/>
</dbReference>
<dbReference type="InterPro" id="IPR012795">
    <property type="entry name" value="tRNA_Ile_lys_synt_N"/>
</dbReference>
<dbReference type="PANTHER" id="PTHR43033:SF1">
    <property type="entry name" value="TRNA(ILE)-LYSIDINE SYNTHASE-RELATED"/>
    <property type="match status" value="1"/>
</dbReference>
<evidence type="ECO:0000313" key="8">
    <source>
        <dbReference type="EMBL" id="BCS87192.1"/>
    </source>
</evidence>
<dbReference type="EMBL" id="AP024485">
    <property type="protein sequence ID" value="BCS87192.1"/>
    <property type="molecule type" value="Genomic_DNA"/>
</dbReference>
<keyword evidence="6" id="KW-0963">Cytoplasm</keyword>
<keyword evidence="3 6" id="KW-0547">Nucleotide-binding</keyword>
<name>A0ABN6EME6_9BACT</name>
<evidence type="ECO:0000256" key="6">
    <source>
        <dbReference type="HAMAP-Rule" id="MF_01161"/>
    </source>
</evidence>
<feature type="binding site" evidence="6">
    <location>
        <begin position="48"/>
        <end position="53"/>
    </location>
    <ligand>
        <name>ATP</name>
        <dbReference type="ChEBI" id="CHEBI:30616"/>
    </ligand>
</feature>
<dbReference type="HAMAP" id="MF_01161">
    <property type="entry name" value="tRNA_Ile_lys_synt"/>
    <property type="match status" value="1"/>
</dbReference>
<keyword evidence="4 6" id="KW-0067">ATP-binding</keyword>
<dbReference type="Proteomes" id="UP001053296">
    <property type="component" value="Chromosome"/>
</dbReference>
<comment type="domain">
    <text evidence="6">The N-terminal region contains the highly conserved SGGXDS motif, predicted to be a P-loop motif involved in ATP binding.</text>
</comment>
<evidence type="ECO:0000256" key="2">
    <source>
        <dbReference type="ARBA" id="ARBA00022694"/>
    </source>
</evidence>
<feature type="domain" description="tRNA(Ile)-lysidine/2-thiocytidine synthase N-terminal" evidence="7">
    <location>
        <begin position="42"/>
        <end position="224"/>
    </location>
</feature>
<comment type="catalytic activity">
    <reaction evidence="5 6">
        <text>cytidine(34) in tRNA(Ile2) + L-lysine + ATP = lysidine(34) in tRNA(Ile2) + AMP + diphosphate + H(+)</text>
        <dbReference type="Rhea" id="RHEA:43744"/>
        <dbReference type="Rhea" id="RHEA-COMP:10625"/>
        <dbReference type="Rhea" id="RHEA-COMP:10670"/>
        <dbReference type="ChEBI" id="CHEBI:15378"/>
        <dbReference type="ChEBI" id="CHEBI:30616"/>
        <dbReference type="ChEBI" id="CHEBI:32551"/>
        <dbReference type="ChEBI" id="CHEBI:33019"/>
        <dbReference type="ChEBI" id="CHEBI:82748"/>
        <dbReference type="ChEBI" id="CHEBI:83665"/>
        <dbReference type="ChEBI" id="CHEBI:456215"/>
        <dbReference type="EC" id="6.3.4.19"/>
    </reaction>
</comment>
<dbReference type="EC" id="6.3.4.19" evidence="6"/>
<reference evidence="8" key="1">
    <citation type="journal article" date="2022" name="Arch. Microbiol.">
        <title>Pseudodesulfovibrio sediminis sp. nov., a mesophilic and neutrophilic sulfate-reducing bacterium isolated from sediment of a brackish lake.</title>
        <authorList>
            <person name="Takahashi A."/>
            <person name="Kojima H."/>
            <person name="Watanabe M."/>
            <person name="Fukui M."/>
        </authorList>
    </citation>
    <scope>NUCLEOTIDE SEQUENCE</scope>
    <source>
        <strain evidence="8">SF6</strain>
    </source>
</reference>
<dbReference type="PANTHER" id="PTHR43033">
    <property type="entry name" value="TRNA(ILE)-LYSIDINE SYNTHASE-RELATED"/>
    <property type="match status" value="1"/>
</dbReference>
<keyword evidence="1 6" id="KW-0436">Ligase</keyword>
<comment type="subcellular location">
    <subcellularLocation>
        <location evidence="6">Cytoplasm</location>
    </subcellularLocation>
</comment>
<proteinExistence type="inferred from homology"/>
<comment type="function">
    <text evidence="6">Ligates lysine onto the cytidine present at position 34 of the AUA codon-specific tRNA(Ile) that contains the anticodon CAU, in an ATP-dependent manner. Cytidine is converted to lysidine, thus changing the amino acid specificity of the tRNA from methionine to isoleucine.</text>
</comment>
<evidence type="ECO:0000256" key="1">
    <source>
        <dbReference type="ARBA" id="ARBA00022598"/>
    </source>
</evidence>
<organism evidence="8 9">
    <name type="scientific">Pseudodesulfovibrio sediminis</name>
    <dbReference type="NCBI Taxonomy" id="2810563"/>
    <lineage>
        <taxon>Bacteria</taxon>
        <taxon>Pseudomonadati</taxon>
        <taxon>Thermodesulfobacteriota</taxon>
        <taxon>Desulfovibrionia</taxon>
        <taxon>Desulfovibrionales</taxon>
        <taxon>Desulfovibrionaceae</taxon>
    </lineage>
</organism>
<evidence type="ECO:0000256" key="5">
    <source>
        <dbReference type="ARBA" id="ARBA00048539"/>
    </source>
</evidence>
<evidence type="ECO:0000256" key="3">
    <source>
        <dbReference type="ARBA" id="ARBA00022741"/>
    </source>
</evidence>
<evidence type="ECO:0000313" key="9">
    <source>
        <dbReference type="Proteomes" id="UP001053296"/>
    </source>
</evidence>